<accession>A0AAN6PH99</accession>
<comment type="caution">
    <text evidence="2">The sequence shown here is derived from an EMBL/GenBank/DDBJ whole genome shotgun (WGS) entry which is preliminary data.</text>
</comment>
<keyword evidence="3" id="KW-1185">Reference proteome</keyword>
<evidence type="ECO:0000313" key="3">
    <source>
        <dbReference type="Proteomes" id="UP001303115"/>
    </source>
</evidence>
<sequence length="759" mass="77559">MVLVLDRIGDDDDGPPKSVVERFGGMRMKTTSEEDLTVTVLSVVSLQVDVERMVEAEESDVDVDVTPPVPVPVGVVVSAGGVAVAVSGADRLSVHDVVELLLVSASGVVRVSVQDVVEAEAEVASGTDRVSVKDVVVSGSWVVCDEVSSVQVVSRGTLALLVWGGAAGEETVSPEVQLVEPVPVPEEEGDETVGWGKTVEVVGPPDTGGPPVMLASVVELRTGNGTEEDDENPGMLMVDPGVVLAGAVPEEVMETSTGAVPVGPELTTVELGNGNGAELDRMDDVFGDPVPEAVDEVRPPLRKEDDAEPAIVDALVALGKGNGAELEPVTRLVGAVTPPPVVGKAQVVEFDTGKGAEVEDLPGAQVGTPVPEDGSCPLEDPVPPTGPVPSPELPVGPTVGPAADEELLIGNGGVCIDVTELPGGPCTLVPNGAVPVGPPVPLTGPVAGLVPSPVPVGPEKLPDGPVPQVGPTPVVELEAGNGAVDGVVEGEGTPVRDVSPVPGAVPGTEFRSVPVPVADTVPFVTGKGTEEDGAGVPVRDPVPGGTAVPDTDPDPIVPGAVPDPNPGVVALPAGKGVEREETVPDGVPVAPGAEVTGRVPVTTVVVPFTETVEVNNKVVVALAVLLEELVASVADVVPAIEDEEPDVAADVDPTPPAVDDVLEPADVCETEDAEEDAPGKALPMLCRKLAQRPCRAVADVTQRKSLEALIVRSLSGLGRGSGGENWSSEKHGCLCSCKRWRKRKGYSPMNSMKYKKKRY</sequence>
<dbReference type="AlphaFoldDB" id="A0AAN6PH99"/>
<gene>
    <name evidence="2" type="ORF">C8A01DRAFT_46014</name>
</gene>
<dbReference type="EMBL" id="MU854371">
    <property type="protein sequence ID" value="KAK4040727.1"/>
    <property type="molecule type" value="Genomic_DNA"/>
</dbReference>
<organism evidence="2 3">
    <name type="scientific">Parachaetomium inaequale</name>
    <dbReference type="NCBI Taxonomy" id="2588326"/>
    <lineage>
        <taxon>Eukaryota</taxon>
        <taxon>Fungi</taxon>
        <taxon>Dikarya</taxon>
        <taxon>Ascomycota</taxon>
        <taxon>Pezizomycotina</taxon>
        <taxon>Sordariomycetes</taxon>
        <taxon>Sordariomycetidae</taxon>
        <taxon>Sordariales</taxon>
        <taxon>Chaetomiaceae</taxon>
        <taxon>Parachaetomium</taxon>
    </lineage>
</organism>
<feature type="region of interest" description="Disordered" evidence="1">
    <location>
        <begin position="363"/>
        <end position="386"/>
    </location>
</feature>
<evidence type="ECO:0000256" key="1">
    <source>
        <dbReference type="SAM" id="MobiDB-lite"/>
    </source>
</evidence>
<dbReference type="Proteomes" id="UP001303115">
    <property type="component" value="Unassembled WGS sequence"/>
</dbReference>
<evidence type="ECO:0000313" key="2">
    <source>
        <dbReference type="EMBL" id="KAK4040727.1"/>
    </source>
</evidence>
<name>A0AAN6PH99_9PEZI</name>
<feature type="region of interest" description="Disordered" evidence="1">
    <location>
        <begin position="545"/>
        <end position="565"/>
    </location>
</feature>
<protein>
    <submittedName>
        <fullName evidence="2">Uncharacterized protein</fullName>
    </submittedName>
</protein>
<reference evidence="3" key="1">
    <citation type="journal article" date="2023" name="Mol. Phylogenet. Evol.">
        <title>Genome-scale phylogeny and comparative genomics of the fungal order Sordariales.</title>
        <authorList>
            <person name="Hensen N."/>
            <person name="Bonometti L."/>
            <person name="Westerberg I."/>
            <person name="Brannstrom I.O."/>
            <person name="Guillou S."/>
            <person name="Cros-Aarteil S."/>
            <person name="Calhoun S."/>
            <person name="Haridas S."/>
            <person name="Kuo A."/>
            <person name="Mondo S."/>
            <person name="Pangilinan J."/>
            <person name="Riley R."/>
            <person name="LaButti K."/>
            <person name="Andreopoulos B."/>
            <person name="Lipzen A."/>
            <person name="Chen C."/>
            <person name="Yan M."/>
            <person name="Daum C."/>
            <person name="Ng V."/>
            <person name="Clum A."/>
            <person name="Steindorff A."/>
            <person name="Ohm R.A."/>
            <person name="Martin F."/>
            <person name="Silar P."/>
            <person name="Natvig D.O."/>
            <person name="Lalanne C."/>
            <person name="Gautier V."/>
            <person name="Ament-Velasquez S.L."/>
            <person name="Kruys A."/>
            <person name="Hutchinson M.I."/>
            <person name="Powell A.J."/>
            <person name="Barry K."/>
            <person name="Miller A.N."/>
            <person name="Grigoriev I.V."/>
            <person name="Debuchy R."/>
            <person name="Gladieux P."/>
            <person name="Hiltunen Thoren M."/>
            <person name="Johannesson H."/>
        </authorList>
    </citation>
    <scope>NUCLEOTIDE SEQUENCE [LARGE SCALE GENOMIC DNA]</scope>
    <source>
        <strain evidence="3">CBS 284.82</strain>
    </source>
</reference>
<proteinExistence type="predicted"/>